<feature type="region of interest" description="Disordered" evidence="1">
    <location>
        <begin position="101"/>
        <end position="130"/>
    </location>
</feature>
<evidence type="ECO:0000256" key="1">
    <source>
        <dbReference type="SAM" id="MobiDB-lite"/>
    </source>
</evidence>
<accession>A2VES3</accession>
<protein>
    <submittedName>
        <fullName evidence="2">IP18280p</fullName>
    </submittedName>
</protein>
<dbReference type="EMBL" id="BT030242">
    <property type="protein sequence ID" value="ABN49381.1"/>
    <property type="molecule type" value="mRNA"/>
</dbReference>
<feature type="compositionally biased region" description="Basic residues" evidence="1">
    <location>
        <begin position="115"/>
        <end position="124"/>
    </location>
</feature>
<name>A2VES3_DROME</name>
<reference evidence="2" key="1">
    <citation type="submission" date="2007-02" db="EMBL/GenBank/DDBJ databases">
        <authorList>
            <person name="Stapleton M."/>
            <person name="Carlson J."/>
            <person name="Frise E."/>
            <person name="Kapadia B."/>
            <person name="Park S."/>
            <person name="Wan K."/>
            <person name="Yu C."/>
            <person name="Celniker S."/>
        </authorList>
    </citation>
    <scope>NUCLEOTIDE SEQUENCE</scope>
</reference>
<sequence length="148" mass="16798">MRNECTGNEPRLMHIHGNILCREPRAFATRVSCMIAGIWAQLNWLIIRVKMPQLRWPKGKFSPILPKSCTMDWCENPHLNRCKTIAALGVSKILATRLWAKNQQGPPAKTEERKQKARPTKVVHTHGQQGTALHISRNQKECVGNACL</sequence>
<organism evidence="2">
    <name type="scientific">Drosophila melanogaster</name>
    <name type="common">Fruit fly</name>
    <dbReference type="NCBI Taxonomy" id="7227"/>
    <lineage>
        <taxon>Eukaryota</taxon>
        <taxon>Metazoa</taxon>
        <taxon>Ecdysozoa</taxon>
        <taxon>Arthropoda</taxon>
        <taxon>Hexapoda</taxon>
        <taxon>Insecta</taxon>
        <taxon>Pterygota</taxon>
        <taxon>Neoptera</taxon>
        <taxon>Endopterygota</taxon>
        <taxon>Diptera</taxon>
        <taxon>Brachycera</taxon>
        <taxon>Muscomorpha</taxon>
        <taxon>Ephydroidea</taxon>
        <taxon>Drosophilidae</taxon>
        <taxon>Drosophila</taxon>
        <taxon>Sophophora</taxon>
    </lineage>
</organism>
<evidence type="ECO:0000313" key="2">
    <source>
        <dbReference type="EMBL" id="ABN49381.1"/>
    </source>
</evidence>
<dbReference type="AlphaFoldDB" id="A2VES3"/>
<proteinExistence type="evidence at transcript level"/>